<accession>A0A1B6VNL3</accession>
<dbReference type="RefSeq" id="WP_064274096.1">
    <property type="nucleotide sequence ID" value="NZ_JAERLO010000006.1"/>
</dbReference>
<evidence type="ECO:0000313" key="2">
    <source>
        <dbReference type="Proteomes" id="UP000077786"/>
    </source>
</evidence>
<reference evidence="1 2" key="1">
    <citation type="submission" date="2016-03" db="EMBL/GenBank/DDBJ databases">
        <title>Draft genome sequence of Gluconobacter cerinus strain CECT 9110.</title>
        <authorList>
            <person name="Sainz F."/>
            <person name="Mas A."/>
            <person name="Torija M.J."/>
        </authorList>
    </citation>
    <scope>NUCLEOTIDE SEQUENCE [LARGE SCALE GENOMIC DNA]</scope>
    <source>
        <strain evidence="1 2">CECT 9110</strain>
    </source>
</reference>
<protein>
    <recommendedName>
        <fullName evidence="3">Glycerophosphotransferase</fullName>
    </recommendedName>
</protein>
<dbReference type="Proteomes" id="UP000077786">
    <property type="component" value="Unassembled WGS sequence"/>
</dbReference>
<dbReference type="OrthoDB" id="8437129at2"/>
<evidence type="ECO:0000313" key="1">
    <source>
        <dbReference type="EMBL" id="OAJ68648.1"/>
    </source>
</evidence>
<comment type="caution">
    <text evidence="1">The sequence shown here is derived from an EMBL/GenBank/DDBJ whole genome shotgun (WGS) entry which is preliminary data.</text>
</comment>
<name>A0A1B6VNL3_9PROT</name>
<dbReference type="PATRIC" id="fig|38307.3.peg.1392"/>
<proteinExistence type="predicted"/>
<gene>
    <name evidence="1" type="ORF">A0123_01356</name>
</gene>
<evidence type="ECO:0008006" key="3">
    <source>
        <dbReference type="Google" id="ProtNLM"/>
    </source>
</evidence>
<dbReference type="Gene3D" id="3.40.50.12580">
    <property type="match status" value="1"/>
</dbReference>
<dbReference type="EMBL" id="LUTU01000005">
    <property type="protein sequence ID" value="OAJ68648.1"/>
    <property type="molecule type" value="Genomic_DNA"/>
</dbReference>
<dbReference type="SUPFAM" id="SSF53756">
    <property type="entry name" value="UDP-Glycosyltransferase/glycogen phosphorylase"/>
    <property type="match status" value="1"/>
</dbReference>
<dbReference type="InterPro" id="IPR043148">
    <property type="entry name" value="TagF_C"/>
</dbReference>
<dbReference type="AlphaFoldDB" id="A0A1B6VNL3"/>
<sequence>MKVVFPLIAQRHQTLHALPIALEMSARHPEVAVHIACLTASHLELARSLATLYPESRVQFDLLPISDALRHRIEAQGLRVLDRLMGLFFSRKYFKGFDAIIVPEATSLQLRHMGVRTPRMIWTGHGAGDRAIGFAKHLRKFDYLLVPGRKVEERMLEKGIIRPGFYHRGTYAKFDLVRRMHARRPPLFNNGRPTILYNPHFVQRFSSWRMMGKKLLDFFAAQDQYNLIFAPHFRLFDNHRPEGEALRREYAGLSHMLIDPGSERSIDMTYTMGADLYLGDVSSQVAEFMIRPRPCLFLNAHEAAWQDNPNYQSWTLGPVTDNIADPEQEIMKAFDTHSRFLETQRQYVLETFETLGEQPTAPAAADAIVNFLHKAA</sequence>
<organism evidence="1 2">
    <name type="scientific">Gluconobacter cerinus</name>
    <dbReference type="NCBI Taxonomy" id="38307"/>
    <lineage>
        <taxon>Bacteria</taxon>
        <taxon>Pseudomonadati</taxon>
        <taxon>Pseudomonadota</taxon>
        <taxon>Alphaproteobacteria</taxon>
        <taxon>Acetobacterales</taxon>
        <taxon>Acetobacteraceae</taxon>
        <taxon>Gluconobacter</taxon>
    </lineage>
</organism>